<name>A0A024S4X4_HYPJR</name>
<accession>A0A024S4X4</accession>
<reference evidence="2" key="1">
    <citation type="journal article" date="2013" name="Ind. Biotechnol.">
        <title>Comparative genomics analysis of Trichoderma reesei strains.</title>
        <authorList>
            <person name="Koike H."/>
            <person name="Aerts A."/>
            <person name="LaButti K."/>
            <person name="Grigoriev I.V."/>
            <person name="Baker S.E."/>
        </authorList>
    </citation>
    <scope>NUCLEOTIDE SEQUENCE [LARGE SCALE GENOMIC DNA]</scope>
    <source>
        <strain evidence="2">ATCC 56765 / BCRC 32924 / NRRL 11460 / Rut C-30</strain>
    </source>
</reference>
<proteinExistence type="predicted"/>
<dbReference type="AlphaFoldDB" id="A0A024S4X4"/>
<dbReference type="EMBL" id="KI911156">
    <property type="protein sequence ID" value="ETR99545.1"/>
    <property type="molecule type" value="Genomic_DNA"/>
</dbReference>
<protein>
    <submittedName>
        <fullName evidence="1">Uncharacterized protein</fullName>
    </submittedName>
</protein>
<evidence type="ECO:0000313" key="2">
    <source>
        <dbReference type="Proteomes" id="UP000024376"/>
    </source>
</evidence>
<gene>
    <name evidence="1" type="ORF">M419DRAFT_120119</name>
</gene>
<sequence length="121" mass="13554">MRYLEQLVWCPGHNVLGLNAIRTSAHASPNQGWHLQSVKEEAGKSSFFGRRVLGWLMGLDHGKLRQRYESRVKWTLTLIPHPRDTLLSRVARVLAPVLRPGDPSTAQGEVLGLLAVQPSLR</sequence>
<dbReference type="Proteomes" id="UP000024376">
    <property type="component" value="Unassembled WGS sequence"/>
</dbReference>
<dbReference type="KEGG" id="trr:M419DRAFT_120119"/>
<dbReference type="HOGENOM" id="CLU_2039739_0_0_1"/>
<evidence type="ECO:0000313" key="1">
    <source>
        <dbReference type="EMBL" id="ETR99545.1"/>
    </source>
</evidence>
<organism evidence="1 2">
    <name type="scientific">Hypocrea jecorina (strain ATCC 56765 / BCRC 32924 / NRRL 11460 / Rut C-30)</name>
    <name type="common">Trichoderma reesei</name>
    <dbReference type="NCBI Taxonomy" id="1344414"/>
    <lineage>
        <taxon>Eukaryota</taxon>
        <taxon>Fungi</taxon>
        <taxon>Dikarya</taxon>
        <taxon>Ascomycota</taxon>
        <taxon>Pezizomycotina</taxon>
        <taxon>Sordariomycetes</taxon>
        <taxon>Hypocreomycetidae</taxon>
        <taxon>Hypocreales</taxon>
        <taxon>Hypocreaceae</taxon>
        <taxon>Trichoderma</taxon>
    </lineage>
</organism>